<protein>
    <submittedName>
        <fullName evidence="2">Uncharacterized protein</fullName>
    </submittedName>
</protein>
<feature type="compositionally biased region" description="Polar residues" evidence="1">
    <location>
        <begin position="237"/>
        <end position="247"/>
    </location>
</feature>
<organism evidence="2 3">
    <name type="scientific">Smittium megazygosporum</name>
    <dbReference type="NCBI Taxonomy" id="133381"/>
    <lineage>
        <taxon>Eukaryota</taxon>
        <taxon>Fungi</taxon>
        <taxon>Fungi incertae sedis</taxon>
        <taxon>Zoopagomycota</taxon>
        <taxon>Kickxellomycotina</taxon>
        <taxon>Harpellomycetes</taxon>
        <taxon>Harpellales</taxon>
        <taxon>Legeriomycetaceae</taxon>
        <taxon>Smittium</taxon>
    </lineage>
</organism>
<sequence length="364" mass="41866">MHSNGSRKVTASLNGEREFSENFVLAENFEKLSNLVEGFHENDISGFHLSLANDDSNYKICPFCNYNLDIIRLNSKKGFPKTANGDTDTVSLRSNNSDFVAEKGTQATNLNEAFENLKIESPRRNISTGYGTPILKELRFVNDLNHKEEKIYEYQDSKQFLRRNYKLSGYKRHSNLYSYPHDDKDIGRLLGRWQSWFIESDPDLTAADNESNKKRQSIMVTKTLQRPKYKNLDRLDSNSTKISTVRDSSAESEDISEHEKNTVYRTSKPTDRIFAKSRFETTSSFKAPKKPTNKDKASKLVIKLLMEELKTLQDKQSKLCKRLETLNPTIYSENVSRREISTEIKNIQGLIDIKSEEISILSSL</sequence>
<dbReference type="EMBL" id="MBFS01002845">
    <property type="protein sequence ID" value="PVU91772.1"/>
    <property type="molecule type" value="Genomic_DNA"/>
</dbReference>
<evidence type="ECO:0000256" key="1">
    <source>
        <dbReference type="SAM" id="MobiDB-lite"/>
    </source>
</evidence>
<dbReference type="OrthoDB" id="5600458at2759"/>
<accession>A0A2T9YHE9</accession>
<dbReference type="AlphaFoldDB" id="A0A2T9YHE9"/>
<reference evidence="2 3" key="1">
    <citation type="journal article" date="2018" name="MBio">
        <title>Comparative Genomics Reveals the Core Gene Toolbox for the Fungus-Insect Symbiosis.</title>
        <authorList>
            <person name="Wang Y."/>
            <person name="Stata M."/>
            <person name="Wang W."/>
            <person name="Stajich J.E."/>
            <person name="White M.M."/>
            <person name="Moncalvo J.M."/>
        </authorList>
    </citation>
    <scope>NUCLEOTIDE SEQUENCE [LARGE SCALE GENOMIC DNA]</scope>
    <source>
        <strain evidence="2 3">SC-DP-2</strain>
    </source>
</reference>
<proteinExistence type="predicted"/>
<feature type="region of interest" description="Disordered" evidence="1">
    <location>
        <begin position="236"/>
        <end position="267"/>
    </location>
</feature>
<feature type="compositionally biased region" description="Basic and acidic residues" evidence="1">
    <location>
        <begin position="255"/>
        <end position="267"/>
    </location>
</feature>
<dbReference type="STRING" id="133381.A0A2T9YHE9"/>
<evidence type="ECO:0000313" key="2">
    <source>
        <dbReference type="EMBL" id="PVU91772.1"/>
    </source>
</evidence>
<evidence type="ECO:0000313" key="3">
    <source>
        <dbReference type="Proteomes" id="UP000245609"/>
    </source>
</evidence>
<gene>
    <name evidence="2" type="ORF">BB560_006105</name>
</gene>
<dbReference type="Proteomes" id="UP000245609">
    <property type="component" value="Unassembled WGS sequence"/>
</dbReference>
<name>A0A2T9YHE9_9FUNG</name>
<keyword evidence="3" id="KW-1185">Reference proteome</keyword>
<comment type="caution">
    <text evidence="2">The sequence shown here is derived from an EMBL/GenBank/DDBJ whole genome shotgun (WGS) entry which is preliminary data.</text>
</comment>